<dbReference type="AlphaFoldDB" id="A0A6J4T657"/>
<protein>
    <submittedName>
        <fullName evidence="2">Uncharacterized protein</fullName>
    </submittedName>
</protein>
<sequence length="64" mass="6755">GGPAHTGRARPGRGRVSQGPQEFRGVREEDPGPLAGEEPGEEPPDRRAGTAGRRTGREAGERLL</sequence>
<accession>A0A6J4T657</accession>
<evidence type="ECO:0000313" key="2">
    <source>
        <dbReference type="EMBL" id="CAA9515026.1"/>
    </source>
</evidence>
<feature type="non-terminal residue" evidence="2">
    <location>
        <position position="64"/>
    </location>
</feature>
<feature type="non-terminal residue" evidence="2">
    <location>
        <position position="1"/>
    </location>
</feature>
<reference evidence="2" key="1">
    <citation type="submission" date="2020-02" db="EMBL/GenBank/DDBJ databases">
        <authorList>
            <person name="Meier V. D."/>
        </authorList>
    </citation>
    <scope>NUCLEOTIDE SEQUENCE</scope>
    <source>
        <strain evidence="2">AVDCRST_MAG12</strain>
    </source>
</reference>
<name>A0A6J4T657_9ACTN</name>
<feature type="compositionally biased region" description="Basic and acidic residues" evidence="1">
    <location>
        <begin position="55"/>
        <end position="64"/>
    </location>
</feature>
<evidence type="ECO:0000256" key="1">
    <source>
        <dbReference type="SAM" id="MobiDB-lite"/>
    </source>
</evidence>
<dbReference type="EMBL" id="CADCVK010000483">
    <property type="protein sequence ID" value="CAA9515026.1"/>
    <property type="molecule type" value="Genomic_DNA"/>
</dbReference>
<organism evidence="2">
    <name type="scientific">uncultured Rubrobacteraceae bacterium</name>
    <dbReference type="NCBI Taxonomy" id="349277"/>
    <lineage>
        <taxon>Bacteria</taxon>
        <taxon>Bacillati</taxon>
        <taxon>Actinomycetota</taxon>
        <taxon>Rubrobacteria</taxon>
        <taxon>Rubrobacterales</taxon>
        <taxon>Rubrobacteraceae</taxon>
        <taxon>environmental samples</taxon>
    </lineage>
</organism>
<gene>
    <name evidence="2" type="ORF">AVDCRST_MAG12-3428</name>
</gene>
<proteinExistence type="predicted"/>
<feature type="region of interest" description="Disordered" evidence="1">
    <location>
        <begin position="1"/>
        <end position="64"/>
    </location>
</feature>